<name>A0A077EI49_9FLAO</name>
<dbReference type="SUPFAM" id="SSF52058">
    <property type="entry name" value="L domain-like"/>
    <property type="match status" value="1"/>
</dbReference>
<accession>A0A077EI49</accession>
<dbReference type="EMBL" id="CP007547">
    <property type="protein sequence ID" value="AIL45874.1"/>
    <property type="molecule type" value="Genomic_DNA"/>
</dbReference>
<evidence type="ECO:0000313" key="2">
    <source>
        <dbReference type="Proteomes" id="UP000028933"/>
    </source>
</evidence>
<organism evidence="1 2">
    <name type="scientific">Elizabethkingia anophelis NUHP1</name>
    <dbReference type="NCBI Taxonomy" id="1338011"/>
    <lineage>
        <taxon>Bacteria</taxon>
        <taxon>Pseudomonadati</taxon>
        <taxon>Bacteroidota</taxon>
        <taxon>Flavobacteriia</taxon>
        <taxon>Flavobacteriales</taxon>
        <taxon>Weeksellaceae</taxon>
        <taxon>Elizabethkingia</taxon>
    </lineage>
</organism>
<dbReference type="RefSeq" id="WP_024564309.1">
    <property type="nucleotide sequence ID" value="NZ_CP007547.1"/>
</dbReference>
<evidence type="ECO:0000313" key="1">
    <source>
        <dbReference type="EMBL" id="AIL45874.1"/>
    </source>
</evidence>
<dbReference type="eggNOG" id="ENOG5033D8V">
    <property type="taxonomic scope" value="Bacteria"/>
</dbReference>
<dbReference type="HOGENOM" id="CLU_876425_0_0_10"/>
<protein>
    <recommendedName>
        <fullName evidence="3">Leucine-rich repeat domain-containing protein</fullName>
    </recommendedName>
</protein>
<proteinExistence type="predicted"/>
<dbReference type="AlphaFoldDB" id="A0A077EI49"/>
<dbReference type="Proteomes" id="UP000028933">
    <property type="component" value="Chromosome"/>
</dbReference>
<reference evidence="1 2" key="1">
    <citation type="journal article" date="2013" name="Lancet">
        <title>First case of E anophelis outbreak in an intensive-care unit.</title>
        <authorList>
            <person name="Teo J."/>
            <person name="Tan S.Y."/>
            <person name="Tay M."/>
            <person name="Ding Y."/>
            <person name="Kjelleberg S."/>
            <person name="Givskov M."/>
            <person name="Lin R.T."/>
            <person name="Yang L."/>
        </authorList>
    </citation>
    <scope>NUCLEOTIDE SEQUENCE [LARGE SCALE GENOMIC DNA]</scope>
    <source>
        <strain evidence="1 2">NUHP1</strain>
    </source>
</reference>
<evidence type="ECO:0008006" key="3">
    <source>
        <dbReference type="Google" id="ProtNLM"/>
    </source>
</evidence>
<dbReference type="STRING" id="1338011.BD94_2099"/>
<sequence>MLVDLHKIAINEIEKVSGGENKMLTIRIEEKVEIEKLITLNEILDKENFLISVIIESENSLLDNKVSGIYVFPYLSNVTKLKIYVSDYDEKLENLNFLKSINNLSYLDISTNARKNLRFDELVKFPVIKHFSYLCEGLNNEQNFYINNFSELKYLAVYDLNLELLRGNTSINELRVHRKLINPKLFTEKFPNIENLVLEKCSDLDFQKDIANHPNLVNISLRYMNSIYEVPKFKNPGKIKKVSLLGLRNLKALDNITEMNNLEVLEITNIQNIKIESFLILKELKKLKSLYIVFEKAALNTEFEKFAIKNGLPIFIE</sequence>
<dbReference type="Gene3D" id="3.80.10.10">
    <property type="entry name" value="Ribonuclease Inhibitor"/>
    <property type="match status" value="1"/>
</dbReference>
<dbReference type="KEGG" id="eao:BD94_2099"/>
<dbReference type="InterPro" id="IPR032675">
    <property type="entry name" value="LRR_dom_sf"/>
</dbReference>
<gene>
    <name evidence="1" type="ORF">BD94_2099</name>
</gene>